<evidence type="ECO:0000256" key="7">
    <source>
        <dbReference type="ARBA" id="ARBA00023136"/>
    </source>
</evidence>
<dbReference type="EMBL" id="BMOE01000011">
    <property type="protein sequence ID" value="GGJ82886.1"/>
    <property type="molecule type" value="Genomic_DNA"/>
</dbReference>
<dbReference type="Pfam" id="PF02660">
    <property type="entry name" value="G3P_acyltransf"/>
    <property type="match status" value="1"/>
</dbReference>
<keyword evidence="12" id="KW-1185">Reference proteome</keyword>
<accession>A0A917PKG9</accession>
<protein>
    <submittedName>
        <fullName evidence="11">Glycerol-3-phosphate acyltransferase 2</fullName>
    </submittedName>
</protein>
<dbReference type="GO" id="GO:0008654">
    <property type="term" value="P:phospholipid biosynthetic process"/>
    <property type="evidence" value="ECO:0007669"/>
    <property type="project" value="UniProtKB-KW"/>
</dbReference>
<dbReference type="NCBIfam" id="NF010978">
    <property type="entry name" value="PRK14401.1"/>
    <property type="match status" value="1"/>
</dbReference>
<evidence type="ECO:0000256" key="8">
    <source>
        <dbReference type="ARBA" id="ARBA00023209"/>
    </source>
</evidence>
<sequence>MVAVLVLLLSYLLGSLVFGVLYSRLRGRDIRDKDLPGGSGTYRQYGLWPAIIVTALDIGKGILAAVVTQHYAPQYTWLAVAGVTLGHCYPVYFRFSGGGGIAPFNGAFMGAAPLTATPTFIVTLLIIPLYKATLQKRLKLNAIPFAAACMLVIGVAFSLLLHRGLAEFLAGGAVMAARAVHMLLQPDPGQDAGGKATT</sequence>
<dbReference type="GO" id="GO:0005886">
    <property type="term" value="C:plasma membrane"/>
    <property type="evidence" value="ECO:0007669"/>
    <property type="project" value="InterPro"/>
</dbReference>
<name>A0A917PKG9_9DEIO</name>
<evidence type="ECO:0000256" key="6">
    <source>
        <dbReference type="ARBA" id="ARBA00023098"/>
    </source>
</evidence>
<evidence type="ECO:0000313" key="12">
    <source>
        <dbReference type="Proteomes" id="UP000635726"/>
    </source>
</evidence>
<gene>
    <name evidence="11" type="primary">plsY2</name>
    <name evidence="11" type="ORF">GCM10008939_28530</name>
</gene>
<reference evidence="11" key="2">
    <citation type="submission" date="2020-09" db="EMBL/GenBank/DDBJ databases">
        <authorList>
            <person name="Sun Q."/>
            <person name="Ohkuma M."/>
        </authorList>
    </citation>
    <scope>NUCLEOTIDE SEQUENCE</scope>
    <source>
        <strain evidence="11">JCM 14371</strain>
    </source>
</reference>
<keyword evidence="4 10" id="KW-0812">Transmembrane</keyword>
<keyword evidence="5 10" id="KW-1133">Transmembrane helix</keyword>
<organism evidence="11 12">
    <name type="scientific">Deinococcus aquiradiocola</name>
    <dbReference type="NCBI Taxonomy" id="393059"/>
    <lineage>
        <taxon>Bacteria</taxon>
        <taxon>Thermotogati</taxon>
        <taxon>Deinococcota</taxon>
        <taxon>Deinococci</taxon>
        <taxon>Deinococcales</taxon>
        <taxon>Deinococcaceae</taxon>
        <taxon>Deinococcus</taxon>
    </lineage>
</organism>
<evidence type="ECO:0000256" key="4">
    <source>
        <dbReference type="ARBA" id="ARBA00022692"/>
    </source>
</evidence>
<keyword evidence="9" id="KW-1208">Phospholipid metabolism</keyword>
<dbReference type="SMART" id="SM01207">
    <property type="entry name" value="G3P_acyltransf"/>
    <property type="match status" value="1"/>
</dbReference>
<dbReference type="GO" id="GO:0043772">
    <property type="term" value="F:acyl-phosphate glycerol-3-phosphate acyltransferase activity"/>
    <property type="evidence" value="ECO:0007669"/>
    <property type="project" value="InterPro"/>
</dbReference>
<evidence type="ECO:0000256" key="9">
    <source>
        <dbReference type="ARBA" id="ARBA00023264"/>
    </source>
</evidence>
<feature type="transmembrane region" description="Helical" evidence="10">
    <location>
        <begin position="107"/>
        <end position="130"/>
    </location>
</feature>
<keyword evidence="11" id="KW-0012">Acyltransferase</keyword>
<comment type="caution">
    <text evidence="11">The sequence shown here is derived from an EMBL/GenBank/DDBJ whole genome shotgun (WGS) entry which is preliminary data.</text>
</comment>
<keyword evidence="8" id="KW-0594">Phospholipid biosynthesis</keyword>
<evidence type="ECO:0000256" key="10">
    <source>
        <dbReference type="SAM" id="Phobius"/>
    </source>
</evidence>
<keyword evidence="2" id="KW-0444">Lipid biosynthesis</keyword>
<evidence type="ECO:0000256" key="1">
    <source>
        <dbReference type="ARBA" id="ARBA00022475"/>
    </source>
</evidence>
<evidence type="ECO:0000313" key="11">
    <source>
        <dbReference type="EMBL" id="GGJ82886.1"/>
    </source>
</evidence>
<dbReference type="RefSeq" id="WP_188963972.1">
    <property type="nucleotide sequence ID" value="NZ_BMOE01000011.1"/>
</dbReference>
<keyword evidence="7 10" id="KW-0472">Membrane</keyword>
<feature type="transmembrane region" description="Helical" evidence="10">
    <location>
        <begin position="142"/>
        <end position="161"/>
    </location>
</feature>
<dbReference type="PANTHER" id="PTHR30309:SF0">
    <property type="entry name" value="GLYCEROL-3-PHOSPHATE ACYLTRANSFERASE-RELATED"/>
    <property type="match status" value="1"/>
</dbReference>
<dbReference type="PANTHER" id="PTHR30309">
    <property type="entry name" value="INNER MEMBRANE PROTEIN YGIH"/>
    <property type="match status" value="1"/>
</dbReference>
<proteinExistence type="predicted"/>
<evidence type="ECO:0000256" key="5">
    <source>
        <dbReference type="ARBA" id="ARBA00022989"/>
    </source>
</evidence>
<feature type="transmembrane region" description="Helical" evidence="10">
    <location>
        <begin position="75"/>
        <end position="95"/>
    </location>
</feature>
<evidence type="ECO:0000256" key="2">
    <source>
        <dbReference type="ARBA" id="ARBA00022516"/>
    </source>
</evidence>
<keyword evidence="3" id="KW-0808">Transferase</keyword>
<keyword evidence="6" id="KW-0443">Lipid metabolism</keyword>
<evidence type="ECO:0000256" key="3">
    <source>
        <dbReference type="ARBA" id="ARBA00022679"/>
    </source>
</evidence>
<feature type="transmembrane region" description="Helical" evidence="10">
    <location>
        <begin position="45"/>
        <end position="68"/>
    </location>
</feature>
<keyword evidence="1" id="KW-1003">Cell membrane</keyword>
<dbReference type="InterPro" id="IPR003811">
    <property type="entry name" value="G3P_acylTferase_PlsY"/>
</dbReference>
<dbReference type="Proteomes" id="UP000635726">
    <property type="component" value="Unassembled WGS sequence"/>
</dbReference>
<reference evidence="11" key="1">
    <citation type="journal article" date="2014" name="Int. J. Syst. Evol. Microbiol.">
        <title>Complete genome sequence of Corynebacterium casei LMG S-19264T (=DSM 44701T), isolated from a smear-ripened cheese.</title>
        <authorList>
            <consortium name="US DOE Joint Genome Institute (JGI-PGF)"/>
            <person name="Walter F."/>
            <person name="Albersmeier A."/>
            <person name="Kalinowski J."/>
            <person name="Ruckert C."/>
        </authorList>
    </citation>
    <scope>NUCLEOTIDE SEQUENCE</scope>
    <source>
        <strain evidence="11">JCM 14371</strain>
    </source>
</reference>
<dbReference type="AlphaFoldDB" id="A0A917PKG9"/>